<evidence type="ECO:0000256" key="2">
    <source>
        <dbReference type="ARBA" id="ARBA00011974"/>
    </source>
</evidence>
<dbReference type="GO" id="GO:0008930">
    <property type="term" value="F:methylthioadenosine nucleosidase activity"/>
    <property type="evidence" value="ECO:0007669"/>
    <property type="project" value="InterPro"/>
</dbReference>
<dbReference type="GO" id="GO:0019509">
    <property type="term" value="P:L-methionine salvage from methylthioadenosine"/>
    <property type="evidence" value="ECO:0007669"/>
    <property type="project" value="UniProtKB-UniPathway"/>
</dbReference>
<evidence type="ECO:0000256" key="5">
    <source>
        <dbReference type="ARBA" id="ARBA00023167"/>
    </source>
</evidence>
<reference evidence="7 8" key="1">
    <citation type="journal article" date="2015" name="Genome Announc.">
        <title>Expanding the biotechnology potential of lactobacilli through comparative genomics of 213 strains and associated genera.</title>
        <authorList>
            <person name="Sun Z."/>
            <person name="Harris H.M."/>
            <person name="McCann A."/>
            <person name="Guo C."/>
            <person name="Argimon S."/>
            <person name="Zhang W."/>
            <person name="Yang X."/>
            <person name="Jeffery I.B."/>
            <person name="Cooney J.C."/>
            <person name="Kagawa T.F."/>
            <person name="Liu W."/>
            <person name="Song Y."/>
            <person name="Salvetti E."/>
            <person name="Wrobel A."/>
            <person name="Rasinkangas P."/>
            <person name="Parkhill J."/>
            <person name="Rea M.C."/>
            <person name="O'Sullivan O."/>
            <person name="Ritari J."/>
            <person name="Douillard F.P."/>
            <person name="Paul Ross R."/>
            <person name="Yang R."/>
            <person name="Briner A.E."/>
            <person name="Felis G.E."/>
            <person name="de Vos W.M."/>
            <person name="Barrangou R."/>
            <person name="Klaenhammer T.R."/>
            <person name="Caufield P.W."/>
            <person name="Cui Y."/>
            <person name="Zhang H."/>
            <person name="O'Toole P.W."/>
        </authorList>
    </citation>
    <scope>NUCLEOTIDE SEQUENCE [LARGE SCALE GENOMIC DNA]</scope>
    <source>
        <strain evidence="7 8">DSM 20405</strain>
    </source>
</reference>
<dbReference type="GO" id="GO:0019284">
    <property type="term" value="P:L-methionine salvage from S-adenosylmethionine"/>
    <property type="evidence" value="ECO:0007669"/>
    <property type="project" value="TreeGrafter"/>
</dbReference>
<dbReference type="RefSeq" id="WP_029073089.1">
    <property type="nucleotide sequence ID" value="NZ_JNKN01000004.1"/>
</dbReference>
<dbReference type="EMBL" id="JQBL01000003">
    <property type="protein sequence ID" value="KRN51129.1"/>
    <property type="molecule type" value="Genomic_DNA"/>
</dbReference>
<name>A0A0R2HDK7_9FIRM</name>
<dbReference type="PANTHER" id="PTHR46832:SF1">
    <property type="entry name" value="5'-METHYLTHIOADENOSINE_S-ADENOSYLHOMOCYSTEINE NUCLEOSIDASE"/>
    <property type="match status" value="1"/>
</dbReference>
<gene>
    <name evidence="7" type="ORF">IV49_GL001205</name>
</gene>
<keyword evidence="8" id="KW-1185">Reference proteome</keyword>
<dbReference type="NCBIfam" id="NF004079">
    <property type="entry name" value="PRK05584.1"/>
    <property type="match status" value="1"/>
</dbReference>
<keyword evidence="5" id="KW-0486">Methionine biosynthesis</keyword>
<evidence type="ECO:0000256" key="3">
    <source>
        <dbReference type="ARBA" id="ARBA00022605"/>
    </source>
</evidence>
<evidence type="ECO:0000259" key="6">
    <source>
        <dbReference type="Pfam" id="PF01048"/>
    </source>
</evidence>
<dbReference type="Gene3D" id="3.40.50.1580">
    <property type="entry name" value="Nucleoside phosphorylase domain"/>
    <property type="match status" value="1"/>
</dbReference>
<dbReference type="GO" id="GO:0009164">
    <property type="term" value="P:nucleoside catabolic process"/>
    <property type="evidence" value="ECO:0007669"/>
    <property type="project" value="InterPro"/>
</dbReference>
<dbReference type="GO" id="GO:0005829">
    <property type="term" value="C:cytosol"/>
    <property type="evidence" value="ECO:0007669"/>
    <property type="project" value="TreeGrafter"/>
</dbReference>
<sequence length="230" mass="25392">MLGIIGAMEEEVNELLALMDVKETKEDLGYTFHIGTLGNKETVVVQGGIGKVNATVSCTLMIKNFNIDHLINIGTAGGLCQEEEVGDIVIGERVCHHDFDLTGFGRPMGRIPNLPEVYIHANEDMVRVAQEVLKDNDVRAHTGIIASGDQFVHTKEQVDKILTHFPEAMCAEMEAASIGQTCYLFQVPFIITRGLSDIFNKGNNSIQFDEYLKKASKVSAKMCYELAQKL</sequence>
<dbReference type="GO" id="GO:0008782">
    <property type="term" value="F:adenosylhomocysteine nucleosidase activity"/>
    <property type="evidence" value="ECO:0007669"/>
    <property type="project" value="UniProtKB-EC"/>
</dbReference>
<feature type="domain" description="Nucleoside phosphorylase" evidence="6">
    <location>
        <begin position="2"/>
        <end position="223"/>
    </location>
</feature>
<dbReference type="Pfam" id="PF01048">
    <property type="entry name" value="PNP_UDP_1"/>
    <property type="match status" value="1"/>
</dbReference>
<dbReference type="PANTHER" id="PTHR46832">
    <property type="entry name" value="5'-METHYLTHIOADENOSINE/S-ADENOSYLHOMOCYSTEINE NUCLEOSIDASE"/>
    <property type="match status" value="1"/>
</dbReference>
<evidence type="ECO:0000313" key="8">
    <source>
        <dbReference type="Proteomes" id="UP000051841"/>
    </source>
</evidence>
<dbReference type="NCBIfam" id="TIGR01704">
    <property type="entry name" value="MTA_SAH-Nsdase"/>
    <property type="match status" value="1"/>
</dbReference>
<keyword evidence="3" id="KW-0028">Amino-acid biosynthesis</keyword>
<dbReference type="SUPFAM" id="SSF53167">
    <property type="entry name" value="Purine and uridine phosphorylases"/>
    <property type="match status" value="1"/>
</dbReference>
<comment type="pathway">
    <text evidence="1">Amino-acid biosynthesis; L-methionine biosynthesis via salvage pathway; S-methyl-5-thio-alpha-D-ribose 1-phosphate from S-methyl-5'-thioadenosine (hydrolase route): step 1/2.</text>
</comment>
<dbReference type="EC" id="3.2.2.9" evidence="2"/>
<dbReference type="InterPro" id="IPR035994">
    <property type="entry name" value="Nucleoside_phosphorylase_sf"/>
</dbReference>
<dbReference type="AlphaFoldDB" id="A0A0R2HDK7"/>
<dbReference type="InterPro" id="IPR000845">
    <property type="entry name" value="Nucleoside_phosphorylase_d"/>
</dbReference>
<keyword evidence="4" id="KW-0378">Hydrolase</keyword>
<accession>A0A0R2HDK7</accession>
<comment type="caution">
    <text evidence="7">The sequence shown here is derived from an EMBL/GenBank/DDBJ whole genome shotgun (WGS) entry which is preliminary data.</text>
</comment>
<evidence type="ECO:0000313" key="7">
    <source>
        <dbReference type="EMBL" id="KRN51129.1"/>
    </source>
</evidence>
<evidence type="ECO:0000256" key="4">
    <source>
        <dbReference type="ARBA" id="ARBA00022801"/>
    </source>
</evidence>
<organism evidence="7 8">
    <name type="scientific">Kandleria vitulina DSM 20405</name>
    <dbReference type="NCBI Taxonomy" id="1410657"/>
    <lineage>
        <taxon>Bacteria</taxon>
        <taxon>Bacillati</taxon>
        <taxon>Bacillota</taxon>
        <taxon>Erysipelotrichia</taxon>
        <taxon>Erysipelotrichales</taxon>
        <taxon>Coprobacillaceae</taxon>
        <taxon>Kandleria</taxon>
    </lineage>
</organism>
<dbReference type="UniPathway" id="UPA00904">
    <property type="reaction ID" value="UER00871"/>
</dbReference>
<dbReference type="PATRIC" id="fig|1410657.5.peg.1247"/>
<dbReference type="InterPro" id="IPR010049">
    <property type="entry name" value="MTA_SAH_Nsdase"/>
</dbReference>
<dbReference type="CDD" id="cd09008">
    <property type="entry name" value="MTAN"/>
    <property type="match status" value="1"/>
</dbReference>
<proteinExistence type="predicted"/>
<protein>
    <recommendedName>
        <fullName evidence="2">adenosylhomocysteine nucleosidase</fullName>
        <ecNumber evidence="2">3.2.2.9</ecNumber>
    </recommendedName>
</protein>
<dbReference type="Proteomes" id="UP000051841">
    <property type="component" value="Unassembled WGS sequence"/>
</dbReference>
<evidence type="ECO:0000256" key="1">
    <source>
        <dbReference type="ARBA" id="ARBA00004945"/>
    </source>
</evidence>